<evidence type="ECO:0000313" key="3">
    <source>
        <dbReference type="Proteomes" id="UP000178999"/>
    </source>
</evidence>
<evidence type="ECO:0000313" key="2">
    <source>
        <dbReference type="EMBL" id="OGM79235.1"/>
    </source>
</evidence>
<keyword evidence="1" id="KW-1133">Transmembrane helix</keyword>
<gene>
    <name evidence="2" type="ORF">A2382_00425</name>
</gene>
<dbReference type="EMBL" id="MGHY01000018">
    <property type="protein sequence ID" value="OGM79235.1"/>
    <property type="molecule type" value="Genomic_DNA"/>
</dbReference>
<reference evidence="2 3" key="1">
    <citation type="journal article" date="2016" name="Nat. Commun.">
        <title>Thousands of microbial genomes shed light on interconnected biogeochemical processes in an aquifer system.</title>
        <authorList>
            <person name="Anantharaman K."/>
            <person name="Brown C.T."/>
            <person name="Hug L.A."/>
            <person name="Sharon I."/>
            <person name="Castelle C.J."/>
            <person name="Probst A.J."/>
            <person name="Thomas B.C."/>
            <person name="Singh A."/>
            <person name="Wilkins M.J."/>
            <person name="Karaoz U."/>
            <person name="Brodie E.L."/>
            <person name="Williams K.H."/>
            <person name="Hubbard S.S."/>
            <person name="Banfield J.F."/>
        </authorList>
    </citation>
    <scope>NUCLEOTIDE SEQUENCE [LARGE SCALE GENOMIC DNA]</scope>
</reference>
<feature type="transmembrane region" description="Helical" evidence="1">
    <location>
        <begin position="354"/>
        <end position="372"/>
    </location>
</feature>
<dbReference type="Proteomes" id="UP000178999">
    <property type="component" value="Unassembled WGS sequence"/>
</dbReference>
<name>A0A1F8CUJ2_9BACT</name>
<feature type="transmembrane region" description="Helical" evidence="1">
    <location>
        <begin position="94"/>
        <end position="121"/>
    </location>
</feature>
<organism evidence="2 3">
    <name type="scientific">Candidatus Woesebacteria bacterium RIFOXYB1_FULL_38_16</name>
    <dbReference type="NCBI Taxonomy" id="1802538"/>
    <lineage>
        <taxon>Bacteria</taxon>
        <taxon>Candidatus Woeseibacteriota</taxon>
    </lineage>
</organism>
<keyword evidence="1" id="KW-0472">Membrane</keyword>
<feature type="transmembrane region" description="Helical" evidence="1">
    <location>
        <begin position="308"/>
        <end position="325"/>
    </location>
</feature>
<feature type="transmembrane region" description="Helical" evidence="1">
    <location>
        <begin position="331"/>
        <end position="347"/>
    </location>
</feature>
<proteinExistence type="predicted"/>
<keyword evidence="1" id="KW-0812">Transmembrane</keyword>
<evidence type="ECO:0008006" key="4">
    <source>
        <dbReference type="Google" id="ProtNLM"/>
    </source>
</evidence>
<feature type="transmembrane region" description="Helical" evidence="1">
    <location>
        <begin position="176"/>
        <end position="205"/>
    </location>
</feature>
<feature type="transmembrane region" description="Helical" evidence="1">
    <location>
        <begin position="7"/>
        <end position="28"/>
    </location>
</feature>
<sequence length="385" mass="44540">MIKKAKEYLPILLLSLLPTILVWLPFFARLKKFWGIPLPEGGMTTVVSNYDGPLYIAIAKTLYNPELIKQNFSFDLPVEYYAAHFPLYPFLVRLVATITVFPYAMLAVTCFSAFIALSFFYLLAKEYTSKDNALWLTTIFSIFPARWLIIRSVGSPEPLFIATIIASVYFFKKEKYWFAGLFGALAQLTKSPGILLFLAYLCIIFSSEFKRLANTHLNKWFQKINFSVYPILLIPLSLIAVFALYQQTFNNFFAYFNSGDNIHLFFPPFQIFNYQAPWVNTHWLEEIILFYLICLLGLSQLIKQKDNVLSWFVAIFLSSIFFVSHRDIIRYALPITPFLIIGTRDLLTSKEFKIILCILALPIYLFSLAYISQNTMPISNWSPLL</sequence>
<feature type="transmembrane region" description="Helical" evidence="1">
    <location>
        <begin position="283"/>
        <end position="301"/>
    </location>
</feature>
<dbReference type="AlphaFoldDB" id="A0A1F8CUJ2"/>
<comment type="caution">
    <text evidence="2">The sequence shown here is derived from an EMBL/GenBank/DDBJ whole genome shotgun (WGS) entry which is preliminary data.</text>
</comment>
<accession>A0A1F8CUJ2</accession>
<feature type="transmembrane region" description="Helical" evidence="1">
    <location>
        <begin position="226"/>
        <end position="245"/>
    </location>
</feature>
<dbReference type="STRING" id="1802538.A2382_00425"/>
<evidence type="ECO:0000256" key="1">
    <source>
        <dbReference type="SAM" id="Phobius"/>
    </source>
</evidence>
<feature type="transmembrane region" description="Helical" evidence="1">
    <location>
        <begin position="133"/>
        <end position="150"/>
    </location>
</feature>
<protein>
    <recommendedName>
        <fullName evidence="4">Glycosyltransferase RgtA/B/C/D-like domain-containing protein</fullName>
    </recommendedName>
</protein>